<dbReference type="EMBL" id="MVBO01000279">
    <property type="protein sequence ID" value="OZJ01635.1"/>
    <property type="molecule type" value="Genomic_DNA"/>
</dbReference>
<dbReference type="SUPFAM" id="SSF55298">
    <property type="entry name" value="YjgF-like"/>
    <property type="match status" value="1"/>
</dbReference>
<evidence type="ECO:0000256" key="1">
    <source>
        <dbReference type="ARBA" id="ARBA00010552"/>
    </source>
</evidence>
<dbReference type="PANTHER" id="PTHR11803">
    <property type="entry name" value="2-IMINOBUTANOATE/2-IMINOPROPANOATE DEAMINASE RIDA"/>
    <property type="match status" value="1"/>
</dbReference>
<dbReference type="PANTHER" id="PTHR11803:SF58">
    <property type="entry name" value="PROTEIN HMF1-RELATED"/>
    <property type="match status" value="1"/>
</dbReference>
<dbReference type="InterPro" id="IPR006056">
    <property type="entry name" value="RidA"/>
</dbReference>
<organism evidence="2 3">
    <name type="scientific">Bifiguratus adelaidae</name>
    <dbReference type="NCBI Taxonomy" id="1938954"/>
    <lineage>
        <taxon>Eukaryota</taxon>
        <taxon>Fungi</taxon>
        <taxon>Fungi incertae sedis</taxon>
        <taxon>Mucoromycota</taxon>
        <taxon>Mucoromycotina</taxon>
        <taxon>Endogonomycetes</taxon>
        <taxon>Endogonales</taxon>
        <taxon>Endogonales incertae sedis</taxon>
        <taxon>Bifiguratus</taxon>
    </lineage>
</organism>
<sequence length="125" mass="13674">MERNAIFTDKAAPIGAPYSQAITYNGMMFCSGIVPMKPDGSLITGTIQEQTHQVLTNLTNLLEAAGTSTAKALKVNIFMRDMNDFKDMNEVYAQYFPDPKPARTAVQVARLPLDVGVEIECICAL</sequence>
<dbReference type="CDD" id="cd00448">
    <property type="entry name" value="YjgF_YER057c_UK114_family"/>
    <property type="match status" value="1"/>
</dbReference>
<dbReference type="OrthoDB" id="309640at2759"/>
<dbReference type="NCBIfam" id="TIGR00004">
    <property type="entry name" value="Rid family detoxifying hydrolase"/>
    <property type="match status" value="1"/>
</dbReference>
<proteinExistence type="inferred from homology"/>
<comment type="similarity">
    <text evidence="1">Belongs to the RutC family.</text>
</comment>
<dbReference type="FunFam" id="3.30.1330.40:FF:000001">
    <property type="entry name" value="L-PSP family endoribonuclease"/>
    <property type="match status" value="1"/>
</dbReference>
<reference evidence="2 3" key="1">
    <citation type="journal article" date="2017" name="Mycologia">
        <title>Bifiguratus adelaidae, gen. et sp. nov., a new member of Mucoromycotina in endophytic and soil-dwelling habitats.</title>
        <authorList>
            <person name="Torres-Cruz T.J."/>
            <person name="Billingsley Tobias T.L."/>
            <person name="Almatruk M."/>
            <person name="Hesse C."/>
            <person name="Kuske C.R."/>
            <person name="Desiro A."/>
            <person name="Benucci G.M."/>
            <person name="Bonito G."/>
            <person name="Stajich J.E."/>
            <person name="Dunlap C."/>
            <person name="Arnold A.E."/>
            <person name="Porras-Alfaro A."/>
        </authorList>
    </citation>
    <scope>NUCLEOTIDE SEQUENCE [LARGE SCALE GENOMIC DNA]</scope>
    <source>
        <strain evidence="2 3">AZ0501</strain>
    </source>
</reference>
<evidence type="ECO:0000313" key="3">
    <source>
        <dbReference type="Proteomes" id="UP000242875"/>
    </source>
</evidence>
<comment type="caution">
    <text evidence="2">The sequence shown here is derived from an EMBL/GenBank/DDBJ whole genome shotgun (WGS) entry which is preliminary data.</text>
</comment>
<evidence type="ECO:0000313" key="2">
    <source>
        <dbReference type="EMBL" id="OZJ01635.1"/>
    </source>
</evidence>
<gene>
    <name evidence="2" type="ORF">BZG36_05417</name>
</gene>
<dbReference type="Proteomes" id="UP000242875">
    <property type="component" value="Unassembled WGS sequence"/>
</dbReference>
<dbReference type="Pfam" id="PF01042">
    <property type="entry name" value="Ribonuc_L-PSP"/>
    <property type="match status" value="1"/>
</dbReference>
<dbReference type="GO" id="GO:0019239">
    <property type="term" value="F:deaminase activity"/>
    <property type="evidence" value="ECO:0007669"/>
    <property type="project" value="TreeGrafter"/>
</dbReference>
<dbReference type="AlphaFoldDB" id="A0A261XTE6"/>
<dbReference type="GO" id="GO:0005739">
    <property type="term" value="C:mitochondrion"/>
    <property type="evidence" value="ECO:0007669"/>
    <property type="project" value="TreeGrafter"/>
</dbReference>
<name>A0A261XTE6_9FUNG</name>
<accession>A0A261XTE6</accession>
<dbReference type="Gene3D" id="3.30.1330.40">
    <property type="entry name" value="RutC-like"/>
    <property type="match status" value="1"/>
</dbReference>
<dbReference type="InterPro" id="IPR006175">
    <property type="entry name" value="YjgF/YER057c/UK114"/>
</dbReference>
<protein>
    <submittedName>
        <fullName evidence="2">Uncharacterized protein</fullName>
    </submittedName>
</protein>
<dbReference type="GO" id="GO:0005829">
    <property type="term" value="C:cytosol"/>
    <property type="evidence" value="ECO:0007669"/>
    <property type="project" value="TreeGrafter"/>
</dbReference>
<keyword evidence="3" id="KW-1185">Reference proteome</keyword>
<dbReference type="InterPro" id="IPR035959">
    <property type="entry name" value="RutC-like_sf"/>
</dbReference>